<reference evidence="5 6" key="1">
    <citation type="submission" date="2019-12" db="EMBL/GenBank/DDBJ databases">
        <authorList>
            <person name="Lee S.D."/>
        </authorList>
    </citation>
    <scope>NUCLEOTIDE SEQUENCE [LARGE SCALE GENOMIC DNA]</scope>
    <source>
        <strain evidence="5 6">GH3-10</strain>
    </source>
</reference>
<sequence length="1089" mass="114375">MVHATASTKGTLIMNRAFIARLAGSISITAASVALAHSAQAQVVTSAGDLRVVDESGVVVTDGIDLLLPPPDGAYDSTVDVTGVGQMVTKPDPNSFAIGLCTGTLINPRTVIFAAHCVNDNPAESYGAASGGTPISFGFSANNRPGLIEWIGLGASEPFQTNTDLNIFNVEQIWYDERSLELGFLEADVALATLDTHADGIPTWTMLFSPLTEETHVLINGYGRNGTGITGSANGVDFRRRIAENVVSVLGSLEDRNDWLFGEGDYGLPQNLYMTDFDSPGGEITYDPATGNFDFDVFNGGALPREGSTAGGDSGGPLIADELFDKPVILGVLSGGSRFFGAQPSSSYGTHSFYQPLFMFWESIVANNSYAYVSAKAGTANWSNPNHWVQTMDPNYAIAVNGELENALPGFEEPGVTGETPQFGEICFLTDCTDLADESVPLDSSGPNSVYVPGGPGTTGFVPDNVVGDPSRGIKARYYEVTLDAPGTTILSNDRTIDRLNIGGQAALLIRNNGDLFVWGDYTQTGGLLNVDGNLRTGEAFINAGFLSGSGTFDPTYLTVAQGIIAPGDLGKAGTLTIAGDVILSSAAVTIFDVFKNKADSLAIIGDADNSGIASLGGLAVFNIGTGGQAPRWGDSFTVVTAEGGVDRGFDDIAATGSGILYPELTYGDFDVVAEIKAGSFVNYLSNSGVSDQYALAFGSAFDSLRLSNYADLSGVFGAIDVMAVSDLTATFSANSVSATGDLSVSDERQGSYVRNLVGDRLSMLGQRQNAGRIHLSGSTRGFTNSDDLSPAAASQMSFASNYRGGSLQGLVLPDNISGFMSVGYDRKNELGGDAQLDSSGTWNMAMGLEMAVDGKTVVGSALGYSRGQRQMAGTLASLDTNQLALYGSHQLGGGIYVGGQASFAFTKLDASSRMDGVGANFAVDSNTASYAADIELGYNHQMGGVTVTPRTRIGYSSYSVDGFQDRRAQFAMAIDGVSRAGVDWRTGLKLSGEEGLGFASDWTIQPEIQADYVHRLSGNSTNIDLHFLEATNVNLNLPVNLHDASYGELRGGVNFTNGAVSIGAAVEARMAQEYYRDDRAVVNFSFNF</sequence>
<dbReference type="SUPFAM" id="SSF103515">
    <property type="entry name" value="Autotransporter"/>
    <property type="match status" value="1"/>
</dbReference>
<evidence type="ECO:0000256" key="1">
    <source>
        <dbReference type="ARBA" id="ARBA00023157"/>
    </source>
</evidence>
<evidence type="ECO:0000259" key="3">
    <source>
        <dbReference type="PROSITE" id="PS50240"/>
    </source>
</evidence>
<dbReference type="Gene3D" id="2.40.10.10">
    <property type="entry name" value="Trypsin-like serine proteases"/>
    <property type="match status" value="1"/>
</dbReference>
<feature type="domain" description="Autotransporter" evidence="4">
    <location>
        <begin position="810"/>
        <end position="1089"/>
    </location>
</feature>
<protein>
    <submittedName>
        <fullName evidence="5">Autotransporter domain-containing protein</fullName>
    </submittedName>
</protein>
<dbReference type="Proteomes" id="UP000461409">
    <property type="component" value="Unassembled WGS sequence"/>
</dbReference>
<evidence type="ECO:0000259" key="4">
    <source>
        <dbReference type="PROSITE" id="PS51208"/>
    </source>
</evidence>
<dbReference type="PROSITE" id="PS00135">
    <property type="entry name" value="TRYPSIN_SER"/>
    <property type="match status" value="1"/>
</dbReference>
<dbReference type="InterPro" id="IPR009003">
    <property type="entry name" value="Peptidase_S1_PA"/>
</dbReference>
<feature type="domain" description="Peptidase S1" evidence="3">
    <location>
        <begin position="81"/>
        <end position="394"/>
    </location>
</feature>
<dbReference type="InterPro" id="IPR006315">
    <property type="entry name" value="OM_autotransptr_brl_dom"/>
</dbReference>
<proteinExistence type="predicted"/>
<feature type="chain" id="PRO_5032372248" evidence="2">
    <location>
        <begin position="42"/>
        <end position="1089"/>
    </location>
</feature>
<dbReference type="InterPro" id="IPR043504">
    <property type="entry name" value="Peptidase_S1_PA_chymotrypsin"/>
</dbReference>
<dbReference type="InterPro" id="IPR033116">
    <property type="entry name" value="TRYPSIN_SER"/>
</dbReference>
<dbReference type="EMBL" id="WUBR01000003">
    <property type="protein sequence ID" value="MWV28981.1"/>
    <property type="molecule type" value="Genomic_DNA"/>
</dbReference>
<reference evidence="5 6" key="2">
    <citation type="submission" date="2020-02" db="EMBL/GenBank/DDBJ databases">
        <title>Erythrobacter dongmakensis sp. nov., isolated from a tidal mudflat.</title>
        <authorList>
            <person name="Kim I.S."/>
        </authorList>
    </citation>
    <scope>NUCLEOTIDE SEQUENCE [LARGE SCALE GENOMIC DNA]</scope>
    <source>
        <strain evidence="5 6">GH3-10</strain>
    </source>
</reference>
<gene>
    <name evidence="5" type="ORF">GRF63_13805</name>
</gene>
<comment type="caution">
    <text evidence="5">The sequence shown here is derived from an EMBL/GenBank/DDBJ whole genome shotgun (WGS) entry which is preliminary data.</text>
</comment>
<dbReference type="NCBIfam" id="TIGR01414">
    <property type="entry name" value="autotrans_barl"/>
    <property type="match status" value="1"/>
</dbReference>
<dbReference type="PROSITE" id="PS50240">
    <property type="entry name" value="TRYPSIN_DOM"/>
    <property type="match status" value="1"/>
</dbReference>
<organism evidence="5 6">
    <name type="scientific">Aurantiacibacter rhizosphaerae</name>
    <dbReference type="NCBI Taxonomy" id="2691582"/>
    <lineage>
        <taxon>Bacteria</taxon>
        <taxon>Pseudomonadati</taxon>
        <taxon>Pseudomonadota</taxon>
        <taxon>Alphaproteobacteria</taxon>
        <taxon>Sphingomonadales</taxon>
        <taxon>Erythrobacteraceae</taxon>
        <taxon>Aurantiacibacter</taxon>
    </lineage>
</organism>
<dbReference type="InterPro" id="IPR036709">
    <property type="entry name" value="Autotransporte_beta_dom_sf"/>
</dbReference>
<dbReference type="InterPro" id="IPR001314">
    <property type="entry name" value="Peptidase_S1A"/>
</dbReference>
<accession>A0A844XEH1</accession>
<keyword evidence="6" id="KW-1185">Reference proteome</keyword>
<keyword evidence="2" id="KW-0732">Signal</keyword>
<evidence type="ECO:0000256" key="2">
    <source>
        <dbReference type="SAM" id="SignalP"/>
    </source>
</evidence>
<keyword evidence="1" id="KW-1015">Disulfide bond</keyword>
<dbReference type="Gene3D" id="2.40.128.130">
    <property type="entry name" value="Autotransporter beta-domain"/>
    <property type="match status" value="1"/>
</dbReference>
<dbReference type="SMART" id="SM00020">
    <property type="entry name" value="Tryp_SPc"/>
    <property type="match status" value="1"/>
</dbReference>
<dbReference type="GO" id="GO:0004252">
    <property type="term" value="F:serine-type endopeptidase activity"/>
    <property type="evidence" value="ECO:0007669"/>
    <property type="project" value="InterPro"/>
</dbReference>
<name>A0A844XEH1_9SPHN</name>
<dbReference type="GO" id="GO:0019867">
    <property type="term" value="C:outer membrane"/>
    <property type="evidence" value="ECO:0007669"/>
    <property type="project" value="InterPro"/>
</dbReference>
<dbReference type="SUPFAM" id="SSF50494">
    <property type="entry name" value="Trypsin-like serine proteases"/>
    <property type="match status" value="1"/>
</dbReference>
<feature type="signal peptide" evidence="2">
    <location>
        <begin position="1"/>
        <end position="41"/>
    </location>
</feature>
<dbReference type="Pfam" id="PF03797">
    <property type="entry name" value="Autotransporter"/>
    <property type="match status" value="1"/>
</dbReference>
<dbReference type="PRINTS" id="PR00722">
    <property type="entry name" value="CHYMOTRYPSIN"/>
</dbReference>
<dbReference type="InterPro" id="IPR001254">
    <property type="entry name" value="Trypsin_dom"/>
</dbReference>
<dbReference type="AlphaFoldDB" id="A0A844XEH1"/>
<dbReference type="PROSITE" id="PS51208">
    <property type="entry name" value="AUTOTRANSPORTER"/>
    <property type="match status" value="1"/>
</dbReference>
<dbReference type="GO" id="GO:0006508">
    <property type="term" value="P:proteolysis"/>
    <property type="evidence" value="ECO:0007669"/>
    <property type="project" value="InterPro"/>
</dbReference>
<evidence type="ECO:0000313" key="6">
    <source>
        <dbReference type="Proteomes" id="UP000461409"/>
    </source>
</evidence>
<evidence type="ECO:0000313" key="5">
    <source>
        <dbReference type="EMBL" id="MWV28981.1"/>
    </source>
</evidence>
<dbReference type="InterPro" id="IPR005546">
    <property type="entry name" value="Autotransporte_beta"/>
</dbReference>
<dbReference type="SMART" id="SM00869">
    <property type="entry name" value="Autotransporter"/>
    <property type="match status" value="1"/>
</dbReference>